<feature type="domain" description="Ig-like" evidence="5">
    <location>
        <begin position="122"/>
        <end position="210"/>
    </location>
</feature>
<feature type="compositionally biased region" description="Low complexity" evidence="4">
    <location>
        <begin position="1441"/>
        <end position="1452"/>
    </location>
</feature>
<feature type="compositionally biased region" description="Polar residues" evidence="4">
    <location>
        <begin position="927"/>
        <end position="941"/>
    </location>
</feature>
<evidence type="ECO:0000313" key="6">
    <source>
        <dbReference type="EMBL" id="CAG6655114.1"/>
    </source>
</evidence>
<evidence type="ECO:0000256" key="2">
    <source>
        <dbReference type="ARBA" id="ARBA00023319"/>
    </source>
</evidence>
<feature type="domain" description="Ig-like" evidence="5">
    <location>
        <begin position="322"/>
        <end position="408"/>
    </location>
</feature>
<evidence type="ECO:0000259" key="5">
    <source>
        <dbReference type="PROSITE" id="PS50835"/>
    </source>
</evidence>
<dbReference type="PANTHER" id="PTHR13817:SF171">
    <property type="entry name" value="STRETCHIN-MLCK, ISOFORM U"/>
    <property type="match status" value="1"/>
</dbReference>
<dbReference type="CDD" id="cd00096">
    <property type="entry name" value="Ig"/>
    <property type="match status" value="1"/>
</dbReference>
<keyword evidence="2" id="KW-0393">Immunoglobulin domain</keyword>
<sequence length="3311" mass="374625">MSTLPTDSTIDCSACLTSPLAPVLDWTEQDEKKTFYEDDDVTLVVPYSSQGGQPTLIEWAQGDHPIYGNRFRAVNRDGRTELNIRRIRRDDGGRYSVSASNESGYSTAKFELSVDSQVPDAPTFIRRLHDIAVKVGTRARLLVEVRSPTEIQIHWYRNDRKLEENKTYRPQHEGNFYYIDLSSVSLLDSGRWTCRAENAAGRSHCSCEVSILIPKAYKAPFFTKELEAILTELGTVSLECKVMGIPTPQLIWYKDNKRIKAGDIFALTANPKDPSSLGTYTCEAVNCMGAAFSTSRVIARGHQTSFDEDSPYNSLLPPGPPPTFIKEMENAKAKIGASALLECQVLVPPWPRSIYWYNKEGVVEASDKYHIMADGLGGYSIEINYLEAVDDGEWKCVATSATGVKQFSAAYVHVQMPKNYRKPRFVESLKAVMTEDGLVSFECKVVGFPTPTLQWFKDNEELKPGDVYQLTGTSSLGSYSCVAKNVMGQAESSTQLTIEDIRNHLSEEDKLLLLSNNKAPKFIEGLKSSQATVNEEFKFTVQVSISPEPKVSWYRDDQQVVESDNVKMLKETLGLCHLKIHKLEMTDQAEWKCIATNDFGQSITTCFLKLNVPKHYKKPKFLEELKAVLSEGGAVNLECKVIGVPQPTLKWFKDGRELKAGDIHKIISGEDGTCCLGMYTCEAHNCMGTTTSSAALLGFEDKSQIEKIDEGKKSMIVKDPSLSTIQEEGTSEIYDTPMASIEEREISFSFDGKEVSVSLYETPDLTEEEAIKVVEMYADELSEHISEKNMIELPPLRFTKESSRSQNIQMEAVVIDVPHKGSIEDDDLRTDAGLDDISEDVMSPKTTFESFDTPVDDIPFDVINSEFLEKTLSGYLDENKSETLAEMLPPVKPPRKKDTTDRSKSKSSDKSSKSDPNEQFLDALSEDPTQVTNKTSKTSFETAKDNSTQKDDRSKEKEEPSPNKDSKSSSKKNTKKAATVEPKVVDQNTRDDDSLQEFERQKLTNVITEKEIIEHKVESTNAGSKTKRSKKGSESSEKEDDSLIEYEKRKSIIVQTSTEKKKKSPEKSSVDSKGSRKNSADIMSNSSSSEGSEKRVGKNKSEENTKQKGNKPKRKLKSTESHSESRKAMSSPETGISEYNASDDLEESDMKTSAAEQQASLPTDMSIETEGDSAIEKTEMTVFDSLKHSLREIESNLGEVEKQITSNENQQSSKEIMHTLIQPLKEIEKGLEFIEREVDIEAIRQYPETETRIGSNILEALSQPIQEFELNLSKIDNESNQSLVMAFAPALQELHREMALLQQQQACFESTEDIVSVANSFSPKLLEVEGGVEQSVSTIKEEVSELSDITIPNFEKAQTYEVQVKVIEPLAISIPKVLEDDTFSKESMPSSSITNVTNINENEKECNEETLIEIRSKNMNNNKESDNGKPRKIQSDEKSVSSEASESIKSSKSATTVDITLQKLIKYANRINTSLSRIQEYLHEARTDEEKQTLQDLITFIQPLKDLQSITLNSVSEIMTNEQLNAFENEEVVSKLLTLVEKPTEMLDLTVGSIQSICDELNNPCMYGQLKNMLKKLNKNKNEVQTMVKLIENLSPFTKLEKLSKPVENFIIIFKNIEYYNENVLQDGVDILKNIDRTSETIANCLNTMEKCVDDEKSYKKRKKILSLLNLQKPIMDLNNEIKTIEDTIITTDSVNRIDKNIAVIAGNEVYQIIQNVSTPLQMLRMESSVTQHHIELDEYGSISEKEDNFSLVNLIDSLKSIQNSVSLFHDTIVCKAPKDEKDITTNDLLLALKIITNPLNELCTKLIQTEDLVLKNATVISDPNLGIRMVTKSVNELASLLERSESGNQITNLMGILKEPLNIVEDKLILINEQVHDHDKHILNMNMLRLLSEPFNELQKKLIFLEKEVAKVDSKSFQAHINDVLHPIQELKRTLLVIQDQVSFEYGTEPASIEYNIITLQSLVQPLLKLKQSFLTIQDIQDNTDTTNEREDSKFRSQEKPSIEDIKTTDHSKETTYEKSVVCPDNVCQRAMPDDDMSCKNFMEINVNAEVLNKHVSIVKRMKTKLKSIRKNFLTDKATLAALDTLKHHLCQFEDNLSESEFLKNIYDLNQSLKSLNTFIDLKNQGCFGILRPEIDDVINYYEIFVSKKSNLLEADLQESINLLNNLYIKFDVFDDKLTNEKQNLTGDDSCQLSEAIVSKLRETLQVMDSIKNDDNEIILKVNLVKSLTPPLERLQITFEEKLENKNMDEINTIMNDSFQEFKNALLQIIDRREFKYESELIPMISNVKQITESIQQTNDIDENKAVLSKIRVMLDDKENEYSLSQVSVSENSMYIIDKISKSLNDLDKENSKIQRIIEKQVREEEKLVNIENLIEPSNELIKSINQINHTEGDLLKTLIEPIETVKEAICEIRNQSNDNQGYIDINDTKNKHIMKNITRSISDLKTVLEIMQSQIESSEDMAGTLEDMTNLEALANHLQELKDKLVIVMKDTPLLELSKYPQNDITRKVFEIILKPVEDLNQGLMKIENYALEPVVNEWTAREVLKGITKPIEDLLIGISTIKHSFPMSELIKIPTLDLIEKMIKPLECVEKGIAALTIKEFPDDRFSDEDSYMSEGTTLASISEITNEEASMGYDTVLEPTLQKKPITSVSDSSTEHCVYSPKELQKVLREKTLSPQNSKSEEEEITKKEDLSIREQKSKIGTAFMEENTSLKSITSLIFDKPTNDNKDDSESDTILLKSPKDDYTTIKHIDLETTSQNLQVGEVKVLSHKAELINSLVKQESIIHKILEVSEPQKPITKDIKTHLSQKLEIIKEILVTERKINENLNSESESILDNSSQEFKSAQALSAQEKQILMDEIKVIENLCNKKEIQIENVKHADTQFAESKEVINLQKKAQVIECVLNTDTTESDINRKLDDKMSQSEQLLSITESPLFVQTFKLNESQAQFLSQKAELIDSLVKKEYVINEILKISKALKPIPIELKSHLAQKAEIIEHLLNTEEVLEQKLHSNAEENDALLEFQSAQALSLEDKEKLKNEIKVIENLCEKKGMKIENLQAAESGFEQTHEIEDLVKKAMVIEGVLNKHMELVGEDGLKSIALKTPENIVNNKNTLIETSVDKTQTLNISQEQALAHKAELIDSLVKKESILNEMIQVSEAQKPLTTELKSHLTEKAEIIKEIFKAEERVDKEIIKTSEQNQNKELEQLKAAQALTPADKEKLLNEVQVIENICNKTGIKIEVLQQAEAQFAKSHEVESLLEKAEVIEKMLQKENIENNKHTLNETHVVVDKPHKLNVTQEQALAHKRRK</sequence>
<keyword evidence="1" id="KW-0677">Repeat</keyword>
<feature type="coiled-coil region" evidence="3">
    <location>
        <begin position="1567"/>
        <end position="1594"/>
    </location>
</feature>
<feature type="domain" description="Ig-like" evidence="5">
    <location>
        <begin position="423"/>
        <end position="499"/>
    </location>
</feature>
<feature type="region of interest" description="Disordered" evidence="4">
    <location>
        <begin position="1416"/>
        <end position="1452"/>
    </location>
</feature>
<feature type="compositionally biased region" description="Basic and acidic residues" evidence="4">
    <location>
        <begin position="1065"/>
        <end position="1074"/>
    </location>
</feature>
<feature type="coiled-coil region" evidence="3">
    <location>
        <begin position="1183"/>
        <end position="1210"/>
    </location>
</feature>
<dbReference type="InterPro" id="IPR003599">
    <property type="entry name" value="Ig_sub"/>
</dbReference>
<feature type="compositionally biased region" description="Basic and acidic residues" evidence="4">
    <location>
        <begin position="1091"/>
        <end position="1106"/>
    </location>
</feature>
<dbReference type="SMART" id="SM00408">
    <property type="entry name" value="IGc2"/>
    <property type="match status" value="6"/>
</dbReference>
<feature type="domain" description="Ig-like" evidence="5">
    <location>
        <begin position="214"/>
        <end position="299"/>
    </location>
</feature>
<accession>A0A8D8WEL7</accession>
<dbReference type="FunFam" id="2.60.40.10:FF:000107">
    <property type="entry name" value="Myosin, light chain kinase a"/>
    <property type="match status" value="1"/>
</dbReference>
<dbReference type="SMART" id="SM00409">
    <property type="entry name" value="IG"/>
    <property type="match status" value="7"/>
</dbReference>
<dbReference type="InterPro" id="IPR013783">
    <property type="entry name" value="Ig-like_fold"/>
</dbReference>
<feature type="domain" description="Ig-like" evidence="5">
    <location>
        <begin position="520"/>
        <end position="604"/>
    </location>
</feature>
<name>A0A8D8WEL7_9HEMI</name>
<dbReference type="Gene3D" id="2.60.40.10">
    <property type="entry name" value="Immunoglobulins"/>
    <property type="match status" value="7"/>
</dbReference>
<proteinExistence type="predicted"/>
<feature type="compositionally biased region" description="Basic and acidic residues" evidence="4">
    <location>
        <begin position="896"/>
        <end position="916"/>
    </location>
</feature>
<dbReference type="InterPro" id="IPR036179">
    <property type="entry name" value="Ig-like_dom_sf"/>
</dbReference>
<feature type="compositionally biased region" description="Polar residues" evidence="4">
    <location>
        <begin position="1154"/>
        <end position="1163"/>
    </location>
</feature>
<dbReference type="InterPro" id="IPR013098">
    <property type="entry name" value="Ig_I-set"/>
</dbReference>
<feature type="compositionally biased region" description="Basic and acidic residues" evidence="4">
    <location>
        <begin position="988"/>
        <end position="1018"/>
    </location>
</feature>
<dbReference type="EMBL" id="HBUF01180180">
    <property type="protein sequence ID" value="CAG6655114.1"/>
    <property type="molecule type" value="Transcribed_RNA"/>
</dbReference>
<dbReference type="FunFam" id="2.60.40.10:FF:001894">
    <property type="entry name" value="Stretchin-Mlck, isoform V"/>
    <property type="match status" value="1"/>
</dbReference>
<keyword evidence="3" id="KW-0175">Coiled coil</keyword>
<dbReference type="PANTHER" id="PTHR13817">
    <property type="entry name" value="TITIN"/>
    <property type="match status" value="1"/>
</dbReference>
<dbReference type="InterPro" id="IPR050964">
    <property type="entry name" value="Striated_Muscle_Regulatory"/>
</dbReference>
<evidence type="ECO:0000256" key="4">
    <source>
        <dbReference type="SAM" id="MobiDB-lite"/>
    </source>
</evidence>
<feature type="domain" description="Ig-like" evidence="5">
    <location>
        <begin position="1"/>
        <end position="113"/>
    </location>
</feature>
<organism evidence="6">
    <name type="scientific">Cacopsylla melanoneura</name>
    <dbReference type="NCBI Taxonomy" id="428564"/>
    <lineage>
        <taxon>Eukaryota</taxon>
        <taxon>Metazoa</taxon>
        <taxon>Ecdysozoa</taxon>
        <taxon>Arthropoda</taxon>
        <taxon>Hexapoda</taxon>
        <taxon>Insecta</taxon>
        <taxon>Pterygota</taxon>
        <taxon>Neoptera</taxon>
        <taxon>Paraneoptera</taxon>
        <taxon>Hemiptera</taxon>
        <taxon>Sternorrhyncha</taxon>
        <taxon>Psylloidea</taxon>
        <taxon>Psyllidae</taxon>
        <taxon>Psyllinae</taxon>
        <taxon>Cacopsylla</taxon>
    </lineage>
</organism>
<feature type="compositionally biased region" description="Basic and acidic residues" evidence="4">
    <location>
        <begin position="1117"/>
        <end position="1127"/>
    </location>
</feature>
<dbReference type="Pfam" id="PF07679">
    <property type="entry name" value="I-set"/>
    <property type="match status" value="7"/>
</dbReference>
<reference evidence="6" key="1">
    <citation type="submission" date="2021-05" db="EMBL/GenBank/DDBJ databases">
        <authorList>
            <person name="Alioto T."/>
            <person name="Alioto T."/>
            <person name="Gomez Garrido J."/>
        </authorList>
    </citation>
    <scope>NUCLEOTIDE SEQUENCE</scope>
</reference>
<dbReference type="InterPro" id="IPR007110">
    <property type="entry name" value="Ig-like_dom"/>
</dbReference>
<feature type="region of interest" description="Disordered" evidence="4">
    <location>
        <begin position="881"/>
        <end position="1167"/>
    </location>
</feature>
<evidence type="ECO:0000256" key="3">
    <source>
        <dbReference type="SAM" id="Coils"/>
    </source>
</evidence>
<feature type="domain" description="Ig-like" evidence="5">
    <location>
        <begin position="619"/>
        <end position="697"/>
    </location>
</feature>
<feature type="compositionally biased region" description="Basic and acidic residues" evidence="4">
    <location>
        <begin position="1423"/>
        <end position="1440"/>
    </location>
</feature>
<evidence type="ECO:0000256" key="1">
    <source>
        <dbReference type="ARBA" id="ARBA00022737"/>
    </source>
</evidence>
<dbReference type="SUPFAM" id="SSF48726">
    <property type="entry name" value="Immunoglobulin"/>
    <property type="match status" value="7"/>
</dbReference>
<feature type="compositionally biased region" description="Polar residues" evidence="4">
    <location>
        <begin position="1131"/>
        <end position="1140"/>
    </location>
</feature>
<feature type="compositionally biased region" description="Basic and acidic residues" evidence="4">
    <location>
        <begin position="942"/>
        <end position="968"/>
    </location>
</feature>
<dbReference type="InterPro" id="IPR003598">
    <property type="entry name" value="Ig_sub2"/>
</dbReference>
<dbReference type="PROSITE" id="PS50835">
    <property type="entry name" value="IG_LIKE"/>
    <property type="match status" value="7"/>
</dbReference>
<protein>
    <submittedName>
        <fullName evidence="6">Muscle M-line assembly protein unc-89</fullName>
    </submittedName>
</protein>